<dbReference type="OrthoDB" id="9796461at2"/>
<feature type="transmembrane region" description="Helical" evidence="1">
    <location>
        <begin position="12"/>
        <end position="29"/>
    </location>
</feature>
<protein>
    <submittedName>
        <fullName evidence="4">Peptidoglycan/LPS O-acetylase OafA/YrhL, contains acyltransferase and SGNH-hydrolase domains</fullName>
    </submittedName>
</protein>
<feature type="transmembrane region" description="Helical" evidence="1">
    <location>
        <begin position="241"/>
        <end position="259"/>
    </location>
</feature>
<keyword evidence="1" id="KW-0472">Membrane</keyword>
<feature type="transmembrane region" description="Helical" evidence="1">
    <location>
        <begin position="142"/>
        <end position="157"/>
    </location>
</feature>
<dbReference type="Pfam" id="PF19040">
    <property type="entry name" value="SGNH"/>
    <property type="match status" value="1"/>
</dbReference>
<dbReference type="PANTHER" id="PTHR23028">
    <property type="entry name" value="ACETYLTRANSFERASE"/>
    <property type="match status" value="1"/>
</dbReference>
<keyword evidence="1" id="KW-0812">Transmembrane</keyword>
<reference evidence="4 5" key="1">
    <citation type="submission" date="2016-11" db="EMBL/GenBank/DDBJ databases">
        <authorList>
            <person name="Jaros S."/>
            <person name="Januszkiewicz K."/>
            <person name="Wedrychowicz H."/>
        </authorList>
    </citation>
    <scope>NUCLEOTIDE SEQUENCE [LARGE SCALE GENOMIC DNA]</scope>
    <source>
        <strain evidence="4 5">DSM 29589</strain>
    </source>
</reference>
<name>A0A1M6WQX6_9RHOB</name>
<organism evidence="4 5">
    <name type="scientific">Roseovarius pacificus</name>
    <dbReference type="NCBI Taxonomy" id="337701"/>
    <lineage>
        <taxon>Bacteria</taxon>
        <taxon>Pseudomonadati</taxon>
        <taxon>Pseudomonadota</taxon>
        <taxon>Alphaproteobacteria</taxon>
        <taxon>Rhodobacterales</taxon>
        <taxon>Roseobacteraceae</taxon>
        <taxon>Roseovarius</taxon>
    </lineage>
</organism>
<feature type="transmembrane region" description="Helical" evidence="1">
    <location>
        <begin position="72"/>
        <end position="91"/>
    </location>
</feature>
<feature type="domain" description="SGNH" evidence="3">
    <location>
        <begin position="404"/>
        <end position="657"/>
    </location>
</feature>
<dbReference type="AlphaFoldDB" id="A0A1M6WQX6"/>
<feature type="transmembrane region" description="Helical" evidence="1">
    <location>
        <begin position="217"/>
        <end position="235"/>
    </location>
</feature>
<dbReference type="InterPro" id="IPR043968">
    <property type="entry name" value="SGNH"/>
</dbReference>
<feature type="transmembrane region" description="Helical" evidence="1">
    <location>
        <begin position="306"/>
        <end position="324"/>
    </location>
</feature>
<dbReference type="Proteomes" id="UP000183974">
    <property type="component" value="Unassembled WGS sequence"/>
</dbReference>
<dbReference type="Pfam" id="PF01757">
    <property type="entry name" value="Acyl_transf_3"/>
    <property type="match status" value="1"/>
</dbReference>
<dbReference type="GO" id="GO:0016020">
    <property type="term" value="C:membrane"/>
    <property type="evidence" value="ECO:0007669"/>
    <property type="project" value="TreeGrafter"/>
</dbReference>
<feature type="transmembrane region" description="Helical" evidence="1">
    <location>
        <begin position="193"/>
        <end position="210"/>
    </location>
</feature>
<evidence type="ECO:0000256" key="1">
    <source>
        <dbReference type="SAM" id="Phobius"/>
    </source>
</evidence>
<feature type="domain" description="Acyltransferase 3" evidence="2">
    <location>
        <begin position="6"/>
        <end position="324"/>
    </location>
</feature>
<dbReference type="GO" id="GO:0016787">
    <property type="term" value="F:hydrolase activity"/>
    <property type="evidence" value="ECO:0007669"/>
    <property type="project" value="UniProtKB-KW"/>
</dbReference>
<dbReference type="RefSeq" id="WP_073031530.1">
    <property type="nucleotide sequence ID" value="NZ_BMLR01000001.1"/>
</dbReference>
<evidence type="ECO:0000259" key="2">
    <source>
        <dbReference type="Pfam" id="PF01757"/>
    </source>
</evidence>
<gene>
    <name evidence="4" type="ORF">SAMN05444398_101112</name>
</gene>
<dbReference type="GO" id="GO:0009103">
    <property type="term" value="P:lipopolysaccharide biosynthetic process"/>
    <property type="evidence" value="ECO:0007669"/>
    <property type="project" value="TreeGrafter"/>
</dbReference>
<dbReference type="InterPro" id="IPR050879">
    <property type="entry name" value="Acyltransferase_3"/>
</dbReference>
<sequence>MKYRREIDGLRAVAVVPVILFHAGLSLFSGGYVGVDVFFVISGYLITTIIIAERDEGRFSILRFYERRARRILPALFVVMGLCIPFAWMWMPPEPFDDFLRSTAFAALFISNVHFWENVGYFAVDAELRPLLHTWSLAVEEQYYLFFPLLLAGLGAFRHSKHIIAIAVLAALSLGLSEWGWRNYPDQNFFFTFSRMWELFAGSICAFIVFKRLVAPNGPAAALGLGMILYAVFFYDGAVPFPSIYALMPVVGTALLLLFAQQGTMVARLLSTKLPVAIGLVSYSAYLWHQPVFAFARLRSLHEPALWVMLGLALVSFALAALSWRFIEQPFRAGPRKWLPGRPALFGASLAGIAAFVAFGLGGMQLGWANSRLDGRMTPFFQEMLDSTARSSSVVGCLDTIDPDGNFCTIFKGREDSDTIAVFGDSHARAILPAFEQYSQESGARLVAGIKGGCPPLIGVYILNGNFPLGTCHDLAEAQTRFVADNDISTVVLVARWSLYTKGTYGREGDVFLLNDQPAHQSGGRAAGRPIFAAALERTVSHYRDLGVRVIILEQVPQQLATPDEEIFAAMMLRGGSSEAQQTLAKSGVPVAWHEDLQSFAREQFDKFEGLDGVEVVSVSDAFRDGDMYRWFIDGRSAYSDLDHVSAYGARLLQSRMSEILSGE</sequence>
<keyword evidence="4" id="KW-0378">Hydrolase</keyword>
<dbReference type="PANTHER" id="PTHR23028:SF53">
    <property type="entry name" value="ACYL_TRANSF_3 DOMAIN-CONTAINING PROTEIN"/>
    <property type="match status" value="1"/>
</dbReference>
<keyword evidence="5" id="KW-1185">Reference proteome</keyword>
<feature type="transmembrane region" description="Helical" evidence="1">
    <location>
        <begin position="164"/>
        <end position="181"/>
    </location>
</feature>
<dbReference type="InterPro" id="IPR002656">
    <property type="entry name" value="Acyl_transf_3_dom"/>
</dbReference>
<keyword evidence="4" id="KW-0808">Transferase</keyword>
<evidence type="ECO:0000259" key="3">
    <source>
        <dbReference type="Pfam" id="PF19040"/>
    </source>
</evidence>
<feature type="transmembrane region" description="Helical" evidence="1">
    <location>
        <begin position="266"/>
        <end position="286"/>
    </location>
</feature>
<feature type="transmembrane region" description="Helical" evidence="1">
    <location>
        <begin position="345"/>
        <end position="368"/>
    </location>
</feature>
<proteinExistence type="predicted"/>
<dbReference type="EMBL" id="FRBR01000001">
    <property type="protein sequence ID" value="SHK96044.1"/>
    <property type="molecule type" value="Genomic_DNA"/>
</dbReference>
<keyword evidence="1" id="KW-1133">Transmembrane helix</keyword>
<evidence type="ECO:0000313" key="5">
    <source>
        <dbReference type="Proteomes" id="UP000183974"/>
    </source>
</evidence>
<feature type="transmembrane region" description="Helical" evidence="1">
    <location>
        <begin position="35"/>
        <end position="52"/>
    </location>
</feature>
<dbReference type="STRING" id="337701.SAMN05444398_101112"/>
<evidence type="ECO:0000313" key="4">
    <source>
        <dbReference type="EMBL" id="SHK96044.1"/>
    </source>
</evidence>
<accession>A0A1M6WQX6</accession>
<keyword evidence="4" id="KW-0012">Acyltransferase</keyword>
<dbReference type="GO" id="GO:0016747">
    <property type="term" value="F:acyltransferase activity, transferring groups other than amino-acyl groups"/>
    <property type="evidence" value="ECO:0007669"/>
    <property type="project" value="InterPro"/>
</dbReference>